<evidence type="ECO:0000313" key="4">
    <source>
        <dbReference type="EMBL" id="ABI55473.1"/>
    </source>
</evidence>
<dbReference type="HOGENOM" id="CLU_041900_0_1_6"/>
<name>Q0ACG4_ALKEH</name>
<feature type="domain" description="Transposase IS204/IS1001/IS1096/IS1165 helix-turn-helix" evidence="2">
    <location>
        <begin position="97"/>
        <end position="147"/>
    </location>
</feature>
<dbReference type="EMBL" id="CP000453">
    <property type="protein sequence ID" value="ABI55473.1"/>
    <property type="molecule type" value="Genomic_DNA"/>
</dbReference>
<dbReference type="InterPro" id="IPR029261">
    <property type="entry name" value="Transposase_Znf"/>
</dbReference>
<dbReference type="OrthoDB" id="5791038at2"/>
<dbReference type="Pfam" id="PF14690">
    <property type="entry name" value="Zn_ribbon_ISL3"/>
    <property type="match status" value="1"/>
</dbReference>
<dbReference type="InterPro" id="IPR032877">
    <property type="entry name" value="Transposase_HTH"/>
</dbReference>
<dbReference type="KEGG" id="aeh:Mlg_0116"/>
<feature type="domain" description="Transposase IS204/IS1001/IS1096/IS1165 zinc-finger" evidence="3">
    <location>
        <begin position="47"/>
        <end position="91"/>
    </location>
</feature>
<dbReference type="InterPro" id="IPR002560">
    <property type="entry name" value="Transposase_DDE"/>
</dbReference>
<evidence type="ECO:0000259" key="2">
    <source>
        <dbReference type="Pfam" id="PF13542"/>
    </source>
</evidence>
<gene>
    <name evidence="4" type="ordered locus">Mlg_0116</name>
</gene>
<dbReference type="eggNOG" id="COG3464">
    <property type="taxonomic scope" value="Bacteria"/>
</dbReference>
<feature type="domain" description="Transposase IS204/IS1001/IS1096/IS1165 DDE" evidence="1">
    <location>
        <begin position="162"/>
        <end position="396"/>
    </location>
</feature>
<dbReference type="PANTHER" id="PTHR33498:SF1">
    <property type="entry name" value="TRANSPOSASE FOR INSERTION SEQUENCE ELEMENT IS1557"/>
    <property type="match status" value="1"/>
</dbReference>
<accession>Q0ACG4</accession>
<reference evidence="5" key="1">
    <citation type="submission" date="2006-08" db="EMBL/GenBank/DDBJ databases">
        <title>Complete sequence of Alkalilimnicola ehrilichei MLHE-1.</title>
        <authorList>
            <person name="Copeland A."/>
            <person name="Lucas S."/>
            <person name="Lapidus A."/>
            <person name="Barry K."/>
            <person name="Detter J.C."/>
            <person name="Glavina del Rio T."/>
            <person name="Hammon N."/>
            <person name="Israni S."/>
            <person name="Dalin E."/>
            <person name="Tice H."/>
            <person name="Pitluck S."/>
            <person name="Sims D."/>
            <person name="Brettin T."/>
            <person name="Bruce D."/>
            <person name="Han C."/>
            <person name="Tapia R."/>
            <person name="Gilna P."/>
            <person name="Schmutz J."/>
            <person name="Larimer F."/>
            <person name="Land M."/>
            <person name="Hauser L."/>
            <person name="Kyrpides N."/>
            <person name="Mikhailova N."/>
            <person name="Oremland R.S."/>
            <person name="Hoeft S.E."/>
            <person name="Switzer-Blum J."/>
            <person name="Kulp T."/>
            <person name="King G."/>
            <person name="Tabita R."/>
            <person name="Witte B."/>
            <person name="Santini J.M."/>
            <person name="Basu P."/>
            <person name="Hollibaugh J.T."/>
            <person name="Xie G."/>
            <person name="Stolz J.F."/>
            <person name="Richardson P."/>
        </authorList>
    </citation>
    <scope>NUCLEOTIDE SEQUENCE [LARGE SCALE GENOMIC DNA]</scope>
    <source>
        <strain evidence="5">ATCC BAA-1101 / DSM 17681 / MLHE-1</strain>
    </source>
</reference>
<dbReference type="Pfam" id="PF01610">
    <property type="entry name" value="DDE_Tnp_ISL3"/>
    <property type="match status" value="1"/>
</dbReference>
<dbReference type="AlphaFoldDB" id="Q0ACG4"/>
<keyword evidence="5" id="KW-1185">Reference proteome</keyword>
<dbReference type="InterPro" id="IPR047951">
    <property type="entry name" value="Transpos_ISL3"/>
</dbReference>
<evidence type="ECO:0000259" key="1">
    <source>
        <dbReference type="Pfam" id="PF01610"/>
    </source>
</evidence>
<dbReference type="NCBIfam" id="NF033550">
    <property type="entry name" value="transpos_ISL3"/>
    <property type="match status" value="1"/>
</dbReference>
<dbReference type="Proteomes" id="UP000001962">
    <property type="component" value="Chromosome"/>
</dbReference>
<dbReference type="PANTHER" id="PTHR33498">
    <property type="entry name" value="TRANSPOSASE FOR INSERTION SEQUENCE ELEMENT IS1557"/>
    <property type="match status" value="1"/>
</dbReference>
<dbReference type="Pfam" id="PF13542">
    <property type="entry name" value="HTH_Tnp_ISL3"/>
    <property type="match status" value="1"/>
</dbReference>
<protein>
    <submittedName>
        <fullName evidence="4">Transposase, IS204/IS1001/IS1096/IS1165 family protein</fullName>
    </submittedName>
</protein>
<organism evidence="4 5">
    <name type="scientific">Alkalilimnicola ehrlichii (strain ATCC BAA-1101 / DSM 17681 / MLHE-1)</name>
    <dbReference type="NCBI Taxonomy" id="187272"/>
    <lineage>
        <taxon>Bacteria</taxon>
        <taxon>Pseudomonadati</taxon>
        <taxon>Pseudomonadota</taxon>
        <taxon>Gammaproteobacteria</taxon>
        <taxon>Chromatiales</taxon>
        <taxon>Ectothiorhodospiraceae</taxon>
        <taxon>Alkalilimnicola</taxon>
    </lineage>
</organism>
<dbReference type="RefSeq" id="WP_011627869.1">
    <property type="nucleotide sequence ID" value="NC_008340.1"/>
</dbReference>
<proteinExistence type="predicted"/>
<evidence type="ECO:0000313" key="5">
    <source>
        <dbReference type="Proteomes" id="UP000001962"/>
    </source>
</evidence>
<evidence type="ECO:0000259" key="3">
    <source>
        <dbReference type="Pfam" id="PF14690"/>
    </source>
</evidence>
<sequence>MAPNASEFSLFSAALGLAPPWEVVSVDFDPDAKQIDLEVGFARGARFACPACGAADQPVHDSRRRSWQHLHFFEHRAYIHAPVPRVRCGSCGKTTQVAVPWARPGSGFTELFEAMVVTLCAQMPVQVVARHLGVGDDALWRILHHYVDAARAQEDFSEVTTVGVDETAARRGHHYISIFHDLERRRVLYACPGRDQHTVARFAEDLRAHGGEPEAVTAACIDMSKAYIAGVSRYLPAAAVTFDGFHVIQLANAAVDQVRRAEVRERPILKHTRWVWLKDGWRWTARQLQDFHTLSRTQLKTARAWRLKDALRELYAQAPPREIAEAELQRWYSWARRCRLAPFKRLALTIKAHWDGILNAFDSRLNNGGVEALNGRIQAAKARTRGYRTVRNLITMTYLIGGKLTQLPSSPYTTTSRVAAA</sequence>